<dbReference type="Pfam" id="PF18962">
    <property type="entry name" value="Por_Secre_tail"/>
    <property type="match status" value="1"/>
</dbReference>
<feature type="domain" description="Fibronectin type-III" evidence="3">
    <location>
        <begin position="553"/>
        <end position="640"/>
    </location>
</feature>
<feature type="domain" description="Fibronectin type-III" evidence="3">
    <location>
        <begin position="1877"/>
        <end position="1967"/>
    </location>
</feature>
<dbReference type="Pfam" id="PF05345">
    <property type="entry name" value="He_PIG"/>
    <property type="match status" value="1"/>
</dbReference>
<name>A0ABV2T312_9BACT</name>
<comment type="caution">
    <text evidence="5">The sequence shown here is derived from an EMBL/GenBank/DDBJ whole genome shotgun (WGS) entry which is preliminary data.</text>
</comment>
<evidence type="ECO:0000313" key="5">
    <source>
        <dbReference type="EMBL" id="MET6997407.1"/>
    </source>
</evidence>
<dbReference type="InterPro" id="IPR036116">
    <property type="entry name" value="FN3_sf"/>
</dbReference>
<dbReference type="CDD" id="cd00146">
    <property type="entry name" value="PKD"/>
    <property type="match status" value="1"/>
</dbReference>
<keyword evidence="2" id="KW-0732">Signal</keyword>
<dbReference type="SUPFAM" id="SSF49265">
    <property type="entry name" value="Fibronectin type III"/>
    <property type="match status" value="4"/>
</dbReference>
<dbReference type="InterPro" id="IPR003961">
    <property type="entry name" value="FN3_dom"/>
</dbReference>
<feature type="domain" description="PA14" evidence="4">
    <location>
        <begin position="879"/>
        <end position="1023"/>
    </location>
</feature>
<dbReference type="InterPro" id="IPR015919">
    <property type="entry name" value="Cadherin-like_sf"/>
</dbReference>
<reference evidence="5 6" key="1">
    <citation type="submission" date="2024-06" db="EMBL/GenBank/DDBJ databases">
        <title>Chitinophaga defluvii sp. nov., isolated from municipal sewage.</title>
        <authorList>
            <person name="Zhang L."/>
        </authorList>
    </citation>
    <scope>NUCLEOTIDE SEQUENCE [LARGE SCALE GENOMIC DNA]</scope>
    <source>
        <strain evidence="5 6">H8</strain>
    </source>
</reference>
<dbReference type="SUPFAM" id="SSF56988">
    <property type="entry name" value="Anthrax protective antigen"/>
    <property type="match status" value="1"/>
</dbReference>
<dbReference type="RefSeq" id="WP_354660045.1">
    <property type="nucleotide sequence ID" value="NZ_JBEXAC010000001.1"/>
</dbReference>
<dbReference type="Gene3D" id="3.40.50.1820">
    <property type="entry name" value="alpha/beta hydrolase"/>
    <property type="match status" value="1"/>
</dbReference>
<dbReference type="PANTHER" id="PTHR13817:SF73">
    <property type="entry name" value="FIBRONECTIN TYPE-III DOMAIN-CONTAINING PROTEIN"/>
    <property type="match status" value="1"/>
</dbReference>
<dbReference type="Pfam" id="PF00041">
    <property type="entry name" value="fn3"/>
    <property type="match status" value="3"/>
</dbReference>
<sequence length="2269" mass="243262">MNKFYLLLSFLLVIGFSSSQAQTGVLNPNDTVEDYNAAAPPPTPNWGVLAKWVRTPRVNWNTSSYKCYFYNGVQFRLKFPKSYQHGVADGKKYPMIIFWHGVGEKGTVYDNEYQLYHGGELHKNAVDNGTFDGFLLYPQNQGGFFGNVQFDAIKDLIVNYMIPEVKLDPYRIMVQGLSGGGGASWDFMNRYPKLVAAAAPISAVTYAIKDFIPIFKWIPVWEFQGGADTNPHPSVAQNVYEAAQAAGANMKLTIYDGLGHGIWYNAWGEADYFPFAKRAHKANPWPLFGRTEFCPGDPINVTLGVTEGFDQYEWRKDGNVIPGATSNTLVVTSIGVYDVRLRNGSDWTPWSPIPVQIKIKAPTVSSNITVDGLMSKVIPAPDGRDSVVLQVPAGYTSYLWKKVTDPTVLGTQRTLSVKDSGLYVVKVTEQFGCSSEFSAPFKVVKASGANAPDPATNAKATAVSKTEMTVEWSENPNPANNETGFEIYRGTSAGGPYKMIALVGANVLTYSNTGLNPNSTYYYIIRAVNENGAAAVSNEAVGTTQVDNTPPTAPGNLTVTGTTRNSVGLSWTPSTDDVGVTKYDIYVNGVKFYTVDDTQTSFSVNNLTYNQVYTLTVKARDLTGNVSTPSNQVTAMTVSSGLNYKYYTGAFTVLPNFNALVPVKTGVTPTADISVRTQDDNFAFLWEGYINIPVTGNYTFETYSDDGSKLYIDNGYDFAGTALVDNDGLHGGQYKEGTIYLTAGAHRFAATFFEAGGGQEMKIYWKNTANGVTSRQEIPASYFRDQANLGGTAPAAPSQIKAITASYNKINLTWTDNSNNETGFEVYRATSMSGPFDIIATTAANKVAYADSGSLQPQTTYYYKVKAINKYGNSGFNPADAGGLQYDYYEMSSISALPNFNSLTPVKSGSVANVTLDIRNRDVNFAVKFAGYITLPTTGTYTFYTASDDGSKLYIDGFASGNQVVNNDYLQGTTERSGTKSLSAGRHAIYITYFQSGGGYSMSASYKGPNGSGIAKQLIPDAAFDNPNMKATTLALPAIPQAPTVLATTAVLSDRISLKWNDNSTTETAFEIYRSVNNNTTYKLQATVPANATATAAYTDTALFANVTYYYKVRAINVGGNSAYSNEINAQTLNSVPVLNDLPNRFMHYDTQLSVNVSAVDPDGEPVTLTVTNLPAFGSFTDNGNGTGTILFNNPSAAAQAVYPNITVKATDQHSGVATKVFQLTVNANYAPILGTVPTTTINEHTTSQINIAVTNDNGTDNLTWTFTGLPAFASAVSTGKTTQITLTPGYTDAGTYPVTVKVSDGVGGEDTKSFNIVINDVNPGFSVYVNFNDLNNDAPAPWNNTHKVPVAQNDVFGNLKDNNGNNTGYAIKIMTPWQTINGGSNANNLGVRTGNNSGVYPDNVMASSYFTTSVKQTFKVTGLSASYKYNFSFTGSRGGVTDNRTANYTINGTTVSLNGTGNSANKVTISNVSADANGEVSVDLQGAPGAVYAHINAMVIEAKYDDGTAPAKPRNFAARNIPTGMRLSWTDAAYNETAYEVYKSTDSLGTYQLLSPLGNENDTAYTDNAVIANTKYFYAIRATNSYGNSPFSDTIAIVAANRAPVMNTLSNVSMKTDDVLSIPITATDDPGDILTISATGLPAFATLNNTGNGAANLALAPTSSYIGTYNVTVTAADNHGGTSSQSFVISVRDKNMVSIYVNYNQTSPEGAPWNNFNGLPIANRNITNMLDETGAASGATITLIDALTGANNVGAVTGNNSGIYPDNVMSTLYYDQTNTAKRIRITGLSAARKYNLVFFGSRADVSDNRNTIYTVGTQSVTLNAAGNTSKTVQINGLTPDANGAIEFTIKQATGSAFAYLNAMVIQSYTDNGLPLSPANLTAIGKSRTSIQLDWSNKASNATGVEIYRSTAVDGTYSLVTTVGATVATYLDNNLTESTRYYYKVRAKANTVFSEYGNIASGATFSYSAKININVTSPEPAPWNNTNSLPFAGQTLSNIKDETNGNTSMVMTIVQNFSGTNPNGVVTGNNSGIYPDNVMAASYYVDKGDTAKVTFSGLNQSMAYSFVFFASRIGGGDRVSAYTINGKTVTLNAKDNSSQTVQLDNIVPDQDGEIHLSVYVAPNGQYAYLNALVINASPKEDNPNGSGSLIGADNNRTNAGSLISSNNMVVTDPSSKSIAEEITIENVYPNPVTSFVNLLVKNEGKAKDVVIKVFDLSGKMIFVKAGIQLPGGTQLIRVDFNSNVPPGAYLLQMLTSENKRVKTVKLIKN</sequence>
<dbReference type="SUPFAM" id="SSF49313">
    <property type="entry name" value="Cadherin-like"/>
    <property type="match status" value="2"/>
</dbReference>
<dbReference type="PROSITE" id="PS51820">
    <property type="entry name" value="PA14"/>
    <property type="match status" value="2"/>
</dbReference>
<feature type="domain" description="PA14" evidence="4">
    <location>
        <begin position="637"/>
        <end position="782"/>
    </location>
</feature>
<dbReference type="InterPro" id="IPR037524">
    <property type="entry name" value="PA14/GLEYA"/>
</dbReference>
<evidence type="ECO:0000259" key="3">
    <source>
        <dbReference type="PROSITE" id="PS50853"/>
    </source>
</evidence>
<dbReference type="Proteomes" id="UP001549749">
    <property type="component" value="Unassembled WGS sequence"/>
</dbReference>
<dbReference type="NCBIfam" id="TIGR04183">
    <property type="entry name" value="Por_Secre_tail"/>
    <property type="match status" value="1"/>
</dbReference>
<gene>
    <name evidence="5" type="ORF">ABR189_08500</name>
</gene>
<dbReference type="SUPFAM" id="SSF53474">
    <property type="entry name" value="alpha/beta-Hydrolases"/>
    <property type="match status" value="1"/>
</dbReference>
<dbReference type="SMART" id="SM00758">
    <property type="entry name" value="PA14"/>
    <property type="match status" value="2"/>
</dbReference>
<dbReference type="InterPro" id="IPR013783">
    <property type="entry name" value="Ig-like_fold"/>
</dbReference>
<dbReference type="InterPro" id="IPR029058">
    <property type="entry name" value="AB_hydrolase_fold"/>
</dbReference>
<evidence type="ECO:0000256" key="2">
    <source>
        <dbReference type="SAM" id="SignalP"/>
    </source>
</evidence>
<dbReference type="Gene3D" id="2.60.120.380">
    <property type="match status" value="2"/>
</dbReference>
<feature type="domain" description="Fibronectin type-III" evidence="3">
    <location>
        <begin position="796"/>
        <end position="887"/>
    </location>
</feature>
<keyword evidence="6" id="KW-1185">Reference proteome</keyword>
<dbReference type="PROSITE" id="PS50853">
    <property type="entry name" value="FN3"/>
    <property type="match status" value="6"/>
</dbReference>
<feature type="chain" id="PRO_5045256865" evidence="2">
    <location>
        <begin position="22"/>
        <end position="2269"/>
    </location>
</feature>
<dbReference type="InterPro" id="IPR050964">
    <property type="entry name" value="Striated_Muscle_Regulatory"/>
</dbReference>
<dbReference type="PANTHER" id="PTHR13817">
    <property type="entry name" value="TITIN"/>
    <property type="match status" value="1"/>
</dbReference>
<dbReference type="EMBL" id="JBEXAC010000001">
    <property type="protein sequence ID" value="MET6997407.1"/>
    <property type="molecule type" value="Genomic_DNA"/>
</dbReference>
<feature type="domain" description="Fibronectin type-III" evidence="3">
    <location>
        <begin position="1510"/>
        <end position="1604"/>
    </location>
</feature>
<dbReference type="CDD" id="cd00063">
    <property type="entry name" value="FN3"/>
    <property type="match status" value="6"/>
</dbReference>
<keyword evidence="1" id="KW-0677">Repeat</keyword>
<dbReference type="SMART" id="SM00060">
    <property type="entry name" value="FN3"/>
    <property type="match status" value="6"/>
</dbReference>
<feature type="signal peptide" evidence="2">
    <location>
        <begin position="1"/>
        <end position="21"/>
    </location>
</feature>
<dbReference type="Pfam" id="PF07691">
    <property type="entry name" value="PA14"/>
    <property type="match status" value="2"/>
</dbReference>
<dbReference type="Gene3D" id="2.60.40.10">
    <property type="entry name" value="Immunoglobulins"/>
    <property type="match status" value="9"/>
</dbReference>
<organism evidence="5 6">
    <name type="scientific">Chitinophaga defluvii</name>
    <dbReference type="NCBI Taxonomy" id="3163343"/>
    <lineage>
        <taxon>Bacteria</taxon>
        <taxon>Pseudomonadati</taxon>
        <taxon>Bacteroidota</taxon>
        <taxon>Chitinophagia</taxon>
        <taxon>Chitinophagales</taxon>
        <taxon>Chitinophagaceae</taxon>
        <taxon>Chitinophaga</taxon>
    </lineage>
</organism>
<dbReference type="InterPro" id="IPR026444">
    <property type="entry name" value="Secre_tail"/>
</dbReference>
<dbReference type="Pfam" id="PF17963">
    <property type="entry name" value="Big_9"/>
    <property type="match status" value="1"/>
</dbReference>
<feature type="domain" description="Fibronectin type-III" evidence="3">
    <location>
        <begin position="1039"/>
        <end position="1135"/>
    </location>
</feature>
<protein>
    <submittedName>
        <fullName evidence="5">Fibronectin type III domain-containing protein</fullName>
    </submittedName>
</protein>
<evidence type="ECO:0000313" key="6">
    <source>
        <dbReference type="Proteomes" id="UP001549749"/>
    </source>
</evidence>
<feature type="domain" description="Fibronectin type-III" evidence="3">
    <location>
        <begin position="454"/>
        <end position="547"/>
    </location>
</feature>
<proteinExistence type="predicted"/>
<evidence type="ECO:0000256" key="1">
    <source>
        <dbReference type="ARBA" id="ARBA00022737"/>
    </source>
</evidence>
<dbReference type="InterPro" id="IPR011658">
    <property type="entry name" value="PA14_dom"/>
</dbReference>
<accession>A0ABV2T312</accession>
<evidence type="ECO:0000259" key="4">
    <source>
        <dbReference type="PROSITE" id="PS51820"/>
    </source>
</evidence>